<dbReference type="AlphaFoldDB" id="A0A8J6TSY7"/>
<dbReference type="GO" id="GO:0016747">
    <property type="term" value="F:acyltransferase activity, transferring groups other than amino-acyl groups"/>
    <property type="evidence" value="ECO:0007669"/>
    <property type="project" value="InterPro"/>
</dbReference>
<keyword evidence="5" id="KW-1185">Reference proteome</keyword>
<protein>
    <submittedName>
        <fullName evidence="4">GNAT family N-acetyltransferase</fullName>
    </submittedName>
</protein>
<dbReference type="PANTHER" id="PTHR43800:SF1">
    <property type="entry name" value="PEPTIDYL-LYSINE N-ACETYLTRANSFERASE YJAB"/>
    <property type="match status" value="1"/>
</dbReference>
<organism evidence="4 5">
    <name type="scientific">Taishania pollutisoli</name>
    <dbReference type="NCBI Taxonomy" id="2766479"/>
    <lineage>
        <taxon>Bacteria</taxon>
        <taxon>Pseudomonadati</taxon>
        <taxon>Bacteroidota</taxon>
        <taxon>Flavobacteriia</taxon>
        <taxon>Flavobacteriales</taxon>
        <taxon>Crocinitomicaceae</taxon>
        <taxon>Taishania</taxon>
    </lineage>
</organism>
<dbReference type="CDD" id="cd04301">
    <property type="entry name" value="NAT_SF"/>
    <property type="match status" value="1"/>
</dbReference>
<dbReference type="SUPFAM" id="SSF55729">
    <property type="entry name" value="Acyl-CoA N-acyltransferases (Nat)"/>
    <property type="match status" value="1"/>
</dbReference>
<evidence type="ECO:0000259" key="3">
    <source>
        <dbReference type="PROSITE" id="PS51186"/>
    </source>
</evidence>
<dbReference type="PANTHER" id="PTHR43800">
    <property type="entry name" value="PEPTIDYL-LYSINE N-ACETYLTRANSFERASE YJAB"/>
    <property type="match status" value="1"/>
</dbReference>
<evidence type="ECO:0000256" key="1">
    <source>
        <dbReference type="ARBA" id="ARBA00022679"/>
    </source>
</evidence>
<dbReference type="RefSeq" id="WP_216714095.1">
    <property type="nucleotide sequence ID" value="NZ_JACVEL010000005.1"/>
</dbReference>
<dbReference type="EMBL" id="JACVEL010000005">
    <property type="protein sequence ID" value="MBC9812622.1"/>
    <property type="molecule type" value="Genomic_DNA"/>
</dbReference>
<keyword evidence="1" id="KW-0808">Transferase</keyword>
<evidence type="ECO:0000313" key="4">
    <source>
        <dbReference type="EMBL" id="MBC9812622.1"/>
    </source>
</evidence>
<reference evidence="4" key="1">
    <citation type="submission" date="2020-09" db="EMBL/GenBank/DDBJ databases">
        <title>Taishania pollutisoli gen. nov., sp. nov., Isolated from Tetrabromobisphenol A-Contaminated Soil.</title>
        <authorList>
            <person name="Chen Q."/>
        </authorList>
    </citation>
    <scope>NUCLEOTIDE SEQUENCE</scope>
    <source>
        <strain evidence="4">CZZ-1</strain>
    </source>
</reference>
<dbReference type="Pfam" id="PF13673">
    <property type="entry name" value="Acetyltransf_10"/>
    <property type="match status" value="1"/>
</dbReference>
<dbReference type="PROSITE" id="PS51186">
    <property type="entry name" value="GNAT"/>
    <property type="match status" value="1"/>
</dbReference>
<dbReference type="Gene3D" id="3.40.630.30">
    <property type="match status" value="1"/>
</dbReference>
<dbReference type="InterPro" id="IPR000182">
    <property type="entry name" value="GNAT_dom"/>
</dbReference>
<dbReference type="Proteomes" id="UP000652681">
    <property type="component" value="Unassembled WGS sequence"/>
</dbReference>
<comment type="caution">
    <text evidence="4">The sequence shown here is derived from an EMBL/GenBank/DDBJ whole genome shotgun (WGS) entry which is preliminary data.</text>
</comment>
<gene>
    <name evidence="4" type="ORF">H9Y05_09080</name>
</gene>
<sequence length="149" mass="17590">MSIHIQPYKTEYREELLSVWEKSVVATHHFLKTEDFLEIKQFLREFDFETITVFCLLEETKVVGFIGIENAKIEMLFLDPAHSRQGWGTRLTAFAIEQFGVNRVDVNEQNTAAKHFYEKQGFEVVERTEKDDLGKDYPLLRMQLKNKNK</sequence>
<evidence type="ECO:0000313" key="5">
    <source>
        <dbReference type="Proteomes" id="UP000652681"/>
    </source>
</evidence>
<proteinExistence type="predicted"/>
<accession>A0A8J6TSY7</accession>
<name>A0A8J6TSY7_9FLAO</name>
<feature type="domain" description="N-acetyltransferase" evidence="3">
    <location>
        <begin position="3"/>
        <end position="147"/>
    </location>
</feature>
<evidence type="ECO:0000256" key="2">
    <source>
        <dbReference type="ARBA" id="ARBA00023315"/>
    </source>
</evidence>
<keyword evidence="2" id="KW-0012">Acyltransferase</keyword>
<dbReference type="InterPro" id="IPR016181">
    <property type="entry name" value="Acyl_CoA_acyltransferase"/>
</dbReference>